<feature type="domain" description="RecX second three-helical" evidence="7">
    <location>
        <begin position="111"/>
        <end position="152"/>
    </location>
</feature>
<comment type="caution">
    <text evidence="10">The sequence shown here is derived from an EMBL/GenBank/DDBJ whole genome shotgun (WGS) entry which is preliminary data.</text>
</comment>
<evidence type="ECO:0000256" key="6">
    <source>
        <dbReference type="SAM" id="MobiDB-lite"/>
    </source>
</evidence>
<keyword evidence="4 5" id="KW-0963">Cytoplasm</keyword>
<dbReference type="Pfam" id="PF21981">
    <property type="entry name" value="RecX_HTH3"/>
    <property type="match status" value="1"/>
</dbReference>
<evidence type="ECO:0000256" key="1">
    <source>
        <dbReference type="ARBA" id="ARBA00004496"/>
    </source>
</evidence>
<reference evidence="10 11" key="1">
    <citation type="journal article" date="2013" name="ISME J.">
        <title>A metabolic model for members of the genus Tetrasphaera involved in enhanced biological phosphorus removal.</title>
        <authorList>
            <person name="Kristiansen R."/>
            <person name="Nguyen H.T.T."/>
            <person name="Saunders A.M."/>
            <person name="Nielsen J.L."/>
            <person name="Wimmer R."/>
            <person name="Le V.Q."/>
            <person name="McIlroy S.J."/>
            <person name="Petrovski S."/>
            <person name="Seviour R.J."/>
            <person name="Calteau A."/>
            <person name="Nielsen K.L."/>
            <person name="Nielsen P.H."/>
        </authorList>
    </citation>
    <scope>NUCLEOTIDE SEQUENCE [LARGE SCALE GENOMIC DNA]</scope>
    <source>
        <strain evidence="10 11">T1-X7</strain>
    </source>
</reference>
<comment type="function">
    <text evidence="5">Modulates RecA activity.</text>
</comment>
<evidence type="ECO:0000313" key="10">
    <source>
        <dbReference type="EMBL" id="CCH78889.1"/>
    </source>
</evidence>
<dbReference type="PANTHER" id="PTHR33602">
    <property type="entry name" value="REGULATORY PROTEIN RECX FAMILY PROTEIN"/>
    <property type="match status" value="1"/>
</dbReference>
<dbReference type="InterPro" id="IPR003783">
    <property type="entry name" value="Regulatory_RecX"/>
</dbReference>
<dbReference type="InterPro" id="IPR036388">
    <property type="entry name" value="WH-like_DNA-bd_sf"/>
</dbReference>
<dbReference type="PANTHER" id="PTHR33602:SF1">
    <property type="entry name" value="REGULATORY PROTEIN RECX FAMILY PROTEIN"/>
    <property type="match status" value="1"/>
</dbReference>
<dbReference type="Proteomes" id="UP000035721">
    <property type="component" value="Unassembled WGS sequence"/>
</dbReference>
<dbReference type="EMBL" id="CAJB01000301">
    <property type="protein sequence ID" value="CCH78889.1"/>
    <property type="molecule type" value="Genomic_DNA"/>
</dbReference>
<dbReference type="GO" id="GO:0005737">
    <property type="term" value="C:cytoplasm"/>
    <property type="evidence" value="ECO:0007669"/>
    <property type="project" value="UniProtKB-SubCell"/>
</dbReference>
<name>A0A077M3Y1_9MICO</name>
<evidence type="ECO:0000259" key="8">
    <source>
        <dbReference type="Pfam" id="PF21981"/>
    </source>
</evidence>
<evidence type="ECO:0000256" key="5">
    <source>
        <dbReference type="HAMAP-Rule" id="MF_01114"/>
    </source>
</evidence>
<dbReference type="AlphaFoldDB" id="A0A077M3Y1"/>
<dbReference type="InterPro" id="IPR053926">
    <property type="entry name" value="RecX_HTH_1st"/>
</dbReference>
<dbReference type="Pfam" id="PF21982">
    <property type="entry name" value="RecX_HTH1"/>
    <property type="match status" value="1"/>
</dbReference>
<evidence type="ECO:0000256" key="2">
    <source>
        <dbReference type="ARBA" id="ARBA00009695"/>
    </source>
</evidence>
<comment type="similarity">
    <text evidence="2 5">Belongs to the RecX family.</text>
</comment>
<dbReference type="STRING" id="1194083.BN12_370007"/>
<proteinExistence type="inferred from homology"/>
<sequence>MTTQPDGRRGGDAAAALDELRAAVARLERGEHGELADLGELVDEAPDGETPEDGAEQRGDPYAVARAIVLRQLTNAPKTREQLRQALARKGCPPDVAESVLDRMTEVGLVDDAAYAEMLVRSKQAGAGLARRALAHQLRTKGVDDDTAAAVLDDVDPAQERRRARELVDKRLRTLHGLDVTVQTRRLAGMLARKGYPGDVAYAVIRDALADAPEHRRD</sequence>
<evidence type="ECO:0000256" key="3">
    <source>
        <dbReference type="ARBA" id="ARBA00018111"/>
    </source>
</evidence>
<comment type="subcellular location">
    <subcellularLocation>
        <location evidence="1 5">Cytoplasm</location>
    </subcellularLocation>
</comment>
<dbReference type="RefSeq" id="WP_235432320.1">
    <property type="nucleotide sequence ID" value="NZ_HF570958.1"/>
</dbReference>
<protein>
    <recommendedName>
        <fullName evidence="3 5">Regulatory protein RecX</fullName>
    </recommendedName>
</protein>
<dbReference type="Pfam" id="PF02631">
    <property type="entry name" value="RecX_HTH2"/>
    <property type="match status" value="1"/>
</dbReference>
<evidence type="ECO:0000259" key="7">
    <source>
        <dbReference type="Pfam" id="PF02631"/>
    </source>
</evidence>
<feature type="compositionally biased region" description="Acidic residues" evidence="6">
    <location>
        <begin position="40"/>
        <end position="54"/>
    </location>
</feature>
<feature type="domain" description="RecX third three-helical" evidence="8">
    <location>
        <begin position="162"/>
        <end position="205"/>
    </location>
</feature>
<dbReference type="Gene3D" id="1.10.10.10">
    <property type="entry name" value="Winged helix-like DNA-binding domain superfamily/Winged helix DNA-binding domain"/>
    <property type="match status" value="3"/>
</dbReference>
<keyword evidence="11" id="KW-1185">Reference proteome</keyword>
<evidence type="ECO:0000313" key="11">
    <source>
        <dbReference type="Proteomes" id="UP000035721"/>
    </source>
</evidence>
<evidence type="ECO:0000259" key="9">
    <source>
        <dbReference type="Pfam" id="PF21982"/>
    </source>
</evidence>
<evidence type="ECO:0000256" key="4">
    <source>
        <dbReference type="ARBA" id="ARBA00022490"/>
    </source>
</evidence>
<gene>
    <name evidence="5" type="primary">recX</name>
    <name evidence="10" type="ORF">BN12_370007</name>
</gene>
<accession>A0A077M3Y1</accession>
<dbReference type="InterPro" id="IPR053925">
    <property type="entry name" value="RecX_HTH_3rd"/>
</dbReference>
<dbReference type="InterPro" id="IPR053924">
    <property type="entry name" value="RecX_HTH_2nd"/>
</dbReference>
<feature type="region of interest" description="Disordered" evidence="6">
    <location>
        <begin position="29"/>
        <end position="58"/>
    </location>
</feature>
<feature type="domain" description="RecX first three-helical" evidence="9">
    <location>
        <begin position="65"/>
        <end position="104"/>
    </location>
</feature>
<organism evidence="10 11">
    <name type="scientific">Nostocoides japonicum T1-X7</name>
    <dbReference type="NCBI Taxonomy" id="1194083"/>
    <lineage>
        <taxon>Bacteria</taxon>
        <taxon>Bacillati</taxon>
        <taxon>Actinomycetota</taxon>
        <taxon>Actinomycetes</taxon>
        <taxon>Micrococcales</taxon>
        <taxon>Intrasporangiaceae</taxon>
        <taxon>Nostocoides</taxon>
    </lineage>
</organism>
<dbReference type="GO" id="GO:0006282">
    <property type="term" value="P:regulation of DNA repair"/>
    <property type="evidence" value="ECO:0007669"/>
    <property type="project" value="UniProtKB-UniRule"/>
</dbReference>
<dbReference type="HAMAP" id="MF_01114">
    <property type="entry name" value="RecX"/>
    <property type="match status" value="1"/>
</dbReference>